<name>A0ABR6P9Y8_9SPIR</name>
<sequence>MNLIFNIKFFLKKYFLLFPLGLVVIYVSCVGKNKLDDKNINKEKESSYRFPVIAIKVKKGVLSDYLSLNGDVDTKVKADIFPDAAGKITSLQIKLGTYVQKGQIVATLDPSRPGSVYLKSPVRAPISGYILNIRKKIGETVNPQSSIAVVGRIDAKQILTYVSEKYISNIKVGNDAIIEVGAYPNEKFKAKVSEISPVLDSKSRAIEVYLTPIGSNLDKLIIGMFSKIKLITKRFRDVIKIPREAVVEREGNSFVFKLDLESKSVKMLPVRVLFEIDNIIALSGEIEENDLIVVEGMSTLSDGTLINLVDTREGLSSESNI</sequence>
<dbReference type="SUPFAM" id="SSF51230">
    <property type="entry name" value="Single hybrid motif"/>
    <property type="match status" value="1"/>
</dbReference>
<feature type="domain" description="CusB-like beta-barrel" evidence="3">
    <location>
        <begin position="162"/>
        <end position="232"/>
    </location>
</feature>
<dbReference type="Gene3D" id="2.40.50.100">
    <property type="match status" value="1"/>
</dbReference>
<dbReference type="InterPro" id="IPR058792">
    <property type="entry name" value="Beta-barrel_RND_2"/>
</dbReference>
<evidence type="ECO:0000313" key="4">
    <source>
        <dbReference type="EMBL" id="MBB6043101.1"/>
    </source>
</evidence>
<dbReference type="Pfam" id="PF25954">
    <property type="entry name" value="Beta-barrel_RND_2"/>
    <property type="match status" value="1"/>
</dbReference>
<dbReference type="InterPro" id="IPR058625">
    <property type="entry name" value="MdtA-like_BSH"/>
</dbReference>
<evidence type="ECO:0000313" key="5">
    <source>
        <dbReference type="Proteomes" id="UP000555838"/>
    </source>
</evidence>
<feature type="domain" description="Multidrug resistance protein MdtA-like barrel-sandwich hybrid" evidence="2">
    <location>
        <begin position="77"/>
        <end position="143"/>
    </location>
</feature>
<evidence type="ECO:0000259" key="2">
    <source>
        <dbReference type="Pfam" id="PF25917"/>
    </source>
</evidence>
<organism evidence="4 5">
    <name type="scientific">Borreliella yangtzensis</name>
    <dbReference type="NCBI Taxonomy" id="683292"/>
    <lineage>
        <taxon>Bacteria</taxon>
        <taxon>Pseudomonadati</taxon>
        <taxon>Spirochaetota</taxon>
        <taxon>Spirochaetia</taxon>
        <taxon>Spirochaetales</taxon>
        <taxon>Borreliaceae</taxon>
        <taxon>Borreliella</taxon>
    </lineage>
</organism>
<protein>
    <submittedName>
        <fullName evidence="4">Multidrug efflux pump subunit AcrA (Membrane-fusion protein)</fullName>
    </submittedName>
</protein>
<evidence type="ECO:0000256" key="1">
    <source>
        <dbReference type="ARBA" id="ARBA00009477"/>
    </source>
</evidence>
<gene>
    <name evidence="4" type="ORF">HNP68_000714</name>
</gene>
<comment type="similarity">
    <text evidence="1">Belongs to the membrane fusion protein (MFP) (TC 8.A.1) family.</text>
</comment>
<dbReference type="RefSeq" id="WP_183220543.1">
    <property type="nucleotide sequence ID" value="NZ_CP123998.1"/>
</dbReference>
<dbReference type="NCBIfam" id="TIGR01730">
    <property type="entry name" value="RND_mfp"/>
    <property type="match status" value="1"/>
</dbReference>
<dbReference type="PANTHER" id="PTHR30469">
    <property type="entry name" value="MULTIDRUG RESISTANCE PROTEIN MDTA"/>
    <property type="match status" value="1"/>
</dbReference>
<dbReference type="Pfam" id="PF25917">
    <property type="entry name" value="BSH_RND"/>
    <property type="match status" value="1"/>
</dbReference>
<dbReference type="Proteomes" id="UP000555838">
    <property type="component" value="Unassembled WGS sequence"/>
</dbReference>
<dbReference type="Gene3D" id="2.40.30.170">
    <property type="match status" value="1"/>
</dbReference>
<dbReference type="InterPro" id="IPR011053">
    <property type="entry name" value="Single_hybrid_motif"/>
</dbReference>
<evidence type="ECO:0000259" key="3">
    <source>
        <dbReference type="Pfam" id="PF25954"/>
    </source>
</evidence>
<proteinExistence type="inferred from homology"/>
<dbReference type="EMBL" id="JACHFG010000002">
    <property type="protein sequence ID" value="MBB6043101.1"/>
    <property type="molecule type" value="Genomic_DNA"/>
</dbReference>
<accession>A0ABR6P9Y8</accession>
<keyword evidence="5" id="KW-1185">Reference proteome</keyword>
<dbReference type="Gene3D" id="2.40.420.20">
    <property type="match status" value="1"/>
</dbReference>
<comment type="caution">
    <text evidence="4">The sequence shown here is derived from an EMBL/GenBank/DDBJ whole genome shotgun (WGS) entry which is preliminary data.</text>
</comment>
<dbReference type="InterPro" id="IPR006143">
    <property type="entry name" value="RND_pump_MFP"/>
</dbReference>
<reference evidence="4 5" key="1">
    <citation type="submission" date="2020-08" db="EMBL/GenBank/DDBJ databases">
        <title>Genomic Encyclopedia of Type Strains, Phase IV (KMG-IV): sequencing the most valuable type-strain genomes for metagenomic binning, comparative biology and taxonomic classification.</title>
        <authorList>
            <person name="Goeker M."/>
        </authorList>
    </citation>
    <scope>NUCLEOTIDE SEQUENCE [LARGE SCALE GENOMIC DNA]</scope>
    <source>
        <strain evidence="4 5">DSM 24625</strain>
    </source>
</reference>